<sequence length="78" mass="8909">MEEKLSQKKVILDHLKKFGSIEPLTALREYGCYRLGARISDLRNDGYNIITETIRSVSRITGRPVHFANYKLVKNGSV</sequence>
<evidence type="ECO:0000259" key="1">
    <source>
        <dbReference type="Pfam" id="PF14090"/>
    </source>
</evidence>
<reference evidence="2 3" key="1">
    <citation type="submission" date="2019-09" db="EMBL/GenBank/DDBJ databases">
        <title>Prevotella A2879 sp. nov., isolated from an abscess of a patient.</title>
        <authorList>
            <person name="Buhl M."/>
            <person name="Oberhettinger P."/>
        </authorList>
    </citation>
    <scope>NUCLEOTIDE SEQUENCE [LARGE SCALE GENOMIC DNA]</scope>
    <source>
        <strain evidence="2 3">A2879</strain>
    </source>
</reference>
<name>A0A7C9LCV7_9BACT</name>
<dbReference type="Pfam" id="PF14090">
    <property type="entry name" value="HTH_39"/>
    <property type="match status" value="1"/>
</dbReference>
<proteinExistence type="predicted"/>
<protein>
    <recommendedName>
        <fullName evidence="1">Winged helix-turn-helix domain-containing protein</fullName>
    </recommendedName>
</protein>
<organism evidence="2 3">
    <name type="scientific">Prevotella vespertina</name>
    <dbReference type="NCBI Taxonomy" id="2608404"/>
    <lineage>
        <taxon>Bacteria</taxon>
        <taxon>Pseudomonadati</taxon>
        <taxon>Bacteroidota</taxon>
        <taxon>Bacteroidia</taxon>
        <taxon>Bacteroidales</taxon>
        <taxon>Prevotellaceae</taxon>
        <taxon>Prevotella</taxon>
    </lineage>
</organism>
<feature type="domain" description="Winged helix-turn-helix" evidence="1">
    <location>
        <begin position="6"/>
        <end position="74"/>
    </location>
</feature>
<dbReference type="EMBL" id="VVIQ01000002">
    <property type="protein sequence ID" value="MUL27197.1"/>
    <property type="molecule type" value="Genomic_DNA"/>
</dbReference>
<dbReference type="InterPro" id="IPR055245">
    <property type="entry name" value="HTH_proteobacteria"/>
</dbReference>
<accession>A0A7C9LCV7</accession>
<keyword evidence="3" id="KW-1185">Reference proteome</keyword>
<dbReference type="RefSeq" id="WP_155715232.1">
    <property type="nucleotide sequence ID" value="NZ_VVIQ01000002.1"/>
</dbReference>
<comment type="caution">
    <text evidence="2">The sequence shown here is derived from an EMBL/GenBank/DDBJ whole genome shotgun (WGS) entry which is preliminary data.</text>
</comment>
<evidence type="ECO:0000313" key="2">
    <source>
        <dbReference type="EMBL" id="MUL27197.1"/>
    </source>
</evidence>
<gene>
    <name evidence="2" type="ORF">F0475_02425</name>
</gene>
<dbReference type="AlphaFoldDB" id="A0A7C9LCV7"/>
<evidence type="ECO:0000313" key="3">
    <source>
        <dbReference type="Proteomes" id="UP000482295"/>
    </source>
</evidence>
<dbReference type="Proteomes" id="UP000482295">
    <property type="component" value="Unassembled WGS sequence"/>
</dbReference>